<dbReference type="PANTHER" id="PTHR42878:SF7">
    <property type="entry name" value="SENSOR HISTIDINE KINASE GLRK"/>
    <property type="match status" value="1"/>
</dbReference>
<dbReference type="Pfam" id="PF00512">
    <property type="entry name" value="HisKA"/>
    <property type="match status" value="1"/>
</dbReference>
<dbReference type="SUPFAM" id="SSF47384">
    <property type="entry name" value="Homodimeric domain of signal transducing histidine kinase"/>
    <property type="match status" value="1"/>
</dbReference>
<keyword evidence="12 13" id="KW-0472">Membrane</keyword>
<dbReference type="PRINTS" id="PR00344">
    <property type="entry name" value="BCTRLSENSOR"/>
</dbReference>
<dbReference type="CDD" id="cd00082">
    <property type="entry name" value="HisKA"/>
    <property type="match status" value="1"/>
</dbReference>
<keyword evidence="7" id="KW-0547">Nucleotide-binding</keyword>
<evidence type="ECO:0000259" key="14">
    <source>
        <dbReference type="PROSITE" id="PS50109"/>
    </source>
</evidence>
<evidence type="ECO:0000256" key="3">
    <source>
        <dbReference type="ARBA" id="ARBA00012438"/>
    </source>
</evidence>
<dbReference type="CDD" id="cd00075">
    <property type="entry name" value="HATPase"/>
    <property type="match status" value="1"/>
</dbReference>
<evidence type="ECO:0000256" key="11">
    <source>
        <dbReference type="ARBA" id="ARBA00023012"/>
    </source>
</evidence>
<evidence type="ECO:0000256" key="6">
    <source>
        <dbReference type="ARBA" id="ARBA00022692"/>
    </source>
</evidence>
<keyword evidence="8" id="KW-0418">Kinase</keyword>
<evidence type="ECO:0000313" key="16">
    <source>
        <dbReference type="Proteomes" id="UP001237156"/>
    </source>
</evidence>
<feature type="transmembrane region" description="Helical" evidence="13">
    <location>
        <begin position="104"/>
        <end position="121"/>
    </location>
</feature>
<keyword evidence="16" id="KW-1185">Reference proteome</keyword>
<dbReference type="Proteomes" id="UP001237156">
    <property type="component" value="Unassembled WGS sequence"/>
</dbReference>
<keyword evidence="6 13" id="KW-0812">Transmembrane</keyword>
<dbReference type="SMART" id="SM00387">
    <property type="entry name" value="HATPase_c"/>
    <property type="match status" value="1"/>
</dbReference>
<dbReference type="RefSeq" id="WP_279523522.1">
    <property type="nucleotide sequence ID" value="NZ_JARVII010000002.1"/>
</dbReference>
<evidence type="ECO:0000256" key="2">
    <source>
        <dbReference type="ARBA" id="ARBA00004141"/>
    </source>
</evidence>
<dbReference type="InterPro" id="IPR050351">
    <property type="entry name" value="BphY/WalK/GraS-like"/>
</dbReference>
<feature type="transmembrane region" description="Helical" evidence="13">
    <location>
        <begin position="180"/>
        <end position="199"/>
    </location>
</feature>
<evidence type="ECO:0000256" key="8">
    <source>
        <dbReference type="ARBA" id="ARBA00022777"/>
    </source>
</evidence>
<dbReference type="Pfam" id="PF02518">
    <property type="entry name" value="HATPase_c"/>
    <property type="match status" value="1"/>
</dbReference>
<evidence type="ECO:0000256" key="4">
    <source>
        <dbReference type="ARBA" id="ARBA00022553"/>
    </source>
</evidence>
<comment type="caution">
    <text evidence="15">The sequence shown here is derived from an EMBL/GenBank/DDBJ whole genome shotgun (WGS) entry which is preliminary data.</text>
</comment>
<feature type="transmembrane region" description="Helical" evidence="13">
    <location>
        <begin position="44"/>
        <end position="67"/>
    </location>
</feature>
<proteinExistence type="predicted"/>
<evidence type="ECO:0000313" key="15">
    <source>
        <dbReference type="EMBL" id="MDG9698407.1"/>
    </source>
</evidence>
<dbReference type="GO" id="GO:0000155">
    <property type="term" value="F:phosphorelay sensor kinase activity"/>
    <property type="evidence" value="ECO:0007669"/>
    <property type="project" value="InterPro"/>
</dbReference>
<dbReference type="Gene3D" id="3.30.565.10">
    <property type="entry name" value="Histidine kinase-like ATPase, C-terminal domain"/>
    <property type="match status" value="1"/>
</dbReference>
<dbReference type="InterPro" id="IPR000014">
    <property type="entry name" value="PAS"/>
</dbReference>
<dbReference type="GO" id="GO:0000156">
    <property type="term" value="F:phosphorelay response regulator activity"/>
    <property type="evidence" value="ECO:0007669"/>
    <property type="project" value="TreeGrafter"/>
</dbReference>
<dbReference type="PROSITE" id="PS50109">
    <property type="entry name" value="HIS_KIN"/>
    <property type="match status" value="1"/>
</dbReference>
<dbReference type="GO" id="GO:0005524">
    <property type="term" value="F:ATP binding"/>
    <property type="evidence" value="ECO:0007669"/>
    <property type="project" value="UniProtKB-KW"/>
</dbReference>
<reference evidence="15 16" key="1">
    <citation type="submission" date="2023-04" db="EMBL/GenBank/DDBJ databases">
        <title>Ottowia paracancer sp. nov., isolated from human stomach.</title>
        <authorList>
            <person name="Song Y."/>
        </authorList>
    </citation>
    <scope>NUCLEOTIDE SEQUENCE [LARGE SCALE GENOMIC DNA]</scope>
    <source>
        <strain evidence="15 16">10c7w1</strain>
    </source>
</reference>
<gene>
    <name evidence="15" type="ORF">QB898_01510</name>
</gene>
<feature type="transmembrane region" description="Helical" evidence="13">
    <location>
        <begin position="73"/>
        <end position="92"/>
    </location>
</feature>
<dbReference type="InterPro" id="IPR004358">
    <property type="entry name" value="Sig_transdc_His_kin-like_C"/>
</dbReference>
<evidence type="ECO:0000256" key="10">
    <source>
        <dbReference type="ARBA" id="ARBA00022989"/>
    </source>
</evidence>
<dbReference type="InterPro" id="IPR036097">
    <property type="entry name" value="HisK_dim/P_sf"/>
</dbReference>
<dbReference type="SMART" id="SM00388">
    <property type="entry name" value="HisKA"/>
    <property type="match status" value="1"/>
</dbReference>
<dbReference type="EMBL" id="JARVII010000002">
    <property type="protein sequence ID" value="MDG9698407.1"/>
    <property type="molecule type" value="Genomic_DNA"/>
</dbReference>
<dbReference type="PANTHER" id="PTHR42878">
    <property type="entry name" value="TWO-COMPONENT HISTIDINE KINASE"/>
    <property type="match status" value="1"/>
</dbReference>
<feature type="transmembrane region" description="Helical" evidence="13">
    <location>
        <begin position="133"/>
        <end position="159"/>
    </location>
</feature>
<name>A0AAW6RID6_9BURK</name>
<evidence type="ECO:0000256" key="5">
    <source>
        <dbReference type="ARBA" id="ARBA00022679"/>
    </source>
</evidence>
<dbReference type="CDD" id="cd00130">
    <property type="entry name" value="PAS"/>
    <property type="match status" value="1"/>
</dbReference>
<sequence length="586" mass="63819">MNSSSAEQARFAEARLLNRLTAASAAEWPQPPETRRSFTRLWNAFLTARTLIALALLALQGLAWGMGRPAPQVAVWVCVTYLVITLVTRLWLTPPPVRTAGVRWLWVAGVDLLVFALLHWWQEAASYTPLFVVPVLMTAMLATRALALGTAAVATLLLLSNAGWTYLTESRVSVDSFSQAALSGAGLFVLALLTSQLAARLKQEESQGRRAHAEALLQTLVNDLVIEYMHDGLLVVDEQLAVRAANPAARAMLGTDEVVTPASFALTDDAAWADLVALARQVLADGQERTAEITLQREGQTARHALARVQHTPAPMPSAKGLCVFFMQDLREMQARVRTEKLAAMGRLSAAVAHEIRNPLAAISQANALLLEQLDDPAMRRLSGMVAQNAQRLGRIVNDVLDAARVQHEGSTGTLQQIALDEEVADICTGWVRQHGIKGNLRITLRGEDAQVRFTTDHLHRVLVNLLDNALRYAAPGEGAIQVVTELVSAKQARLAVWSKAPALEPGVQRHLFEPFFSSESRSSGLGLFICRELCQRHGGAIAYERASRLYEGQLVEGNEFFVTLERVAAPAAVPVQPQLALNDPA</sequence>
<evidence type="ECO:0000256" key="12">
    <source>
        <dbReference type="ARBA" id="ARBA00023136"/>
    </source>
</evidence>
<dbReference type="GO" id="GO:0007234">
    <property type="term" value="P:osmosensory signaling via phosphorelay pathway"/>
    <property type="evidence" value="ECO:0007669"/>
    <property type="project" value="TreeGrafter"/>
</dbReference>
<dbReference type="AlphaFoldDB" id="A0AAW6RID6"/>
<evidence type="ECO:0000256" key="1">
    <source>
        <dbReference type="ARBA" id="ARBA00000085"/>
    </source>
</evidence>
<dbReference type="InterPro" id="IPR005467">
    <property type="entry name" value="His_kinase_dom"/>
</dbReference>
<dbReference type="SUPFAM" id="SSF55785">
    <property type="entry name" value="PYP-like sensor domain (PAS domain)"/>
    <property type="match status" value="1"/>
</dbReference>
<dbReference type="InterPro" id="IPR035965">
    <property type="entry name" value="PAS-like_dom_sf"/>
</dbReference>
<dbReference type="GO" id="GO:0016020">
    <property type="term" value="C:membrane"/>
    <property type="evidence" value="ECO:0007669"/>
    <property type="project" value="UniProtKB-SubCell"/>
</dbReference>
<comment type="subcellular location">
    <subcellularLocation>
        <location evidence="2">Membrane</location>
        <topology evidence="2">Multi-pass membrane protein</topology>
    </subcellularLocation>
</comment>
<dbReference type="SUPFAM" id="SSF55874">
    <property type="entry name" value="ATPase domain of HSP90 chaperone/DNA topoisomerase II/histidine kinase"/>
    <property type="match status" value="1"/>
</dbReference>
<accession>A0AAW6RID6</accession>
<evidence type="ECO:0000256" key="7">
    <source>
        <dbReference type="ARBA" id="ARBA00022741"/>
    </source>
</evidence>
<dbReference type="Pfam" id="PF25323">
    <property type="entry name" value="6TM_PilS"/>
    <property type="match status" value="1"/>
</dbReference>
<feature type="domain" description="Histidine kinase" evidence="14">
    <location>
        <begin position="351"/>
        <end position="569"/>
    </location>
</feature>
<evidence type="ECO:0000256" key="13">
    <source>
        <dbReference type="SAM" id="Phobius"/>
    </source>
</evidence>
<dbReference type="InterPro" id="IPR003661">
    <property type="entry name" value="HisK_dim/P_dom"/>
</dbReference>
<organism evidence="15 16">
    <name type="scientific">Ottowia cancrivicina</name>
    <dbReference type="NCBI Taxonomy" id="3040346"/>
    <lineage>
        <taxon>Bacteria</taxon>
        <taxon>Pseudomonadati</taxon>
        <taxon>Pseudomonadota</taxon>
        <taxon>Betaproteobacteria</taxon>
        <taxon>Burkholderiales</taxon>
        <taxon>Comamonadaceae</taxon>
        <taxon>Ottowia</taxon>
    </lineage>
</organism>
<dbReference type="Gene3D" id="3.30.450.20">
    <property type="entry name" value="PAS domain"/>
    <property type="match status" value="1"/>
</dbReference>
<comment type="catalytic activity">
    <reaction evidence="1">
        <text>ATP + protein L-histidine = ADP + protein N-phospho-L-histidine.</text>
        <dbReference type="EC" id="2.7.13.3"/>
    </reaction>
</comment>
<evidence type="ECO:0000256" key="9">
    <source>
        <dbReference type="ARBA" id="ARBA00022840"/>
    </source>
</evidence>
<dbReference type="InterPro" id="IPR036890">
    <property type="entry name" value="HATPase_C_sf"/>
</dbReference>
<protein>
    <recommendedName>
        <fullName evidence="3">histidine kinase</fullName>
        <ecNumber evidence="3">2.7.13.3</ecNumber>
    </recommendedName>
</protein>
<dbReference type="Gene3D" id="1.10.287.130">
    <property type="match status" value="1"/>
</dbReference>
<dbReference type="InterPro" id="IPR003594">
    <property type="entry name" value="HATPase_dom"/>
</dbReference>
<dbReference type="EC" id="2.7.13.3" evidence="3"/>
<keyword evidence="5" id="KW-0808">Transferase</keyword>
<keyword evidence="10 13" id="KW-1133">Transmembrane helix</keyword>
<dbReference type="GO" id="GO:0030295">
    <property type="term" value="F:protein kinase activator activity"/>
    <property type="evidence" value="ECO:0007669"/>
    <property type="project" value="TreeGrafter"/>
</dbReference>
<keyword evidence="4" id="KW-0597">Phosphoprotein</keyword>
<keyword evidence="9 15" id="KW-0067">ATP-binding</keyword>
<keyword evidence="11" id="KW-0902">Two-component regulatory system</keyword>